<evidence type="ECO:0000256" key="10">
    <source>
        <dbReference type="ARBA" id="ARBA00093448"/>
    </source>
</evidence>
<reference evidence="14 15" key="1">
    <citation type="submission" date="2019-03" db="EMBL/GenBank/DDBJ databases">
        <title>Genomic Encyclopedia of Type Strains, Phase IV (KMG-IV): sequencing the most valuable type-strain genomes for metagenomic binning, comparative biology and taxonomic classification.</title>
        <authorList>
            <person name="Goeker M."/>
        </authorList>
    </citation>
    <scope>NUCLEOTIDE SEQUENCE [LARGE SCALE GENOMIC DNA]</scope>
    <source>
        <strain evidence="14 15">DSM 102969</strain>
    </source>
</reference>
<dbReference type="Pfam" id="PF05951">
    <property type="entry name" value="Peptidase_M15_2"/>
    <property type="match status" value="1"/>
</dbReference>
<proteinExistence type="inferred from homology"/>
<dbReference type="RefSeq" id="WP_126540950.1">
    <property type="nucleotide sequence ID" value="NZ_BSPM01000004.1"/>
</dbReference>
<evidence type="ECO:0000256" key="4">
    <source>
        <dbReference type="ARBA" id="ARBA00022723"/>
    </source>
</evidence>
<keyword evidence="3" id="KW-0645">Protease</keyword>
<gene>
    <name evidence="14" type="ORF">EDD54_1918</name>
</gene>
<evidence type="ECO:0000256" key="6">
    <source>
        <dbReference type="ARBA" id="ARBA00022801"/>
    </source>
</evidence>
<keyword evidence="5 13" id="KW-0732">Signal</keyword>
<evidence type="ECO:0000256" key="1">
    <source>
        <dbReference type="ARBA" id="ARBA00001947"/>
    </source>
</evidence>
<protein>
    <recommendedName>
        <fullName evidence="11">Murein endopeptidase K</fullName>
    </recommendedName>
</protein>
<comment type="caution">
    <text evidence="14">The sequence shown here is derived from an EMBL/GenBank/DDBJ whole genome shotgun (WGS) entry which is preliminary data.</text>
</comment>
<comment type="cofactor">
    <cofactor evidence="1">
        <name>Zn(2+)</name>
        <dbReference type="ChEBI" id="CHEBI:29105"/>
    </cofactor>
</comment>
<dbReference type="SUPFAM" id="SSF55166">
    <property type="entry name" value="Hedgehog/DD-peptidase"/>
    <property type="match status" value="1"/>
</dbReference>
<feature type="signal peptide" evidence="13">
    <location>
        <begin position="1"/>
        <end position="22"/>
    </location>
</feature>
<evidence type="ECO:0000256" key="11">
    <source>
        <dbReference type="ARBA" id="ARBA00093666"/>
    </source>
</evidence>
<dbReference type="InterPro" id="IPR010275">
    <property type="entry name" value="MepK"/>
</dbReference>
<evidence type="ECO:0000256" key="12">
    <source>
        <dbReference type="SAM" id="MobiDB-lite"/>
    </source>
</evidence>
<feature type="compositionally biased region" description="Low complexity" evidence="12">
    <location>
        <begin position="447"/>
        <end position="464"/>
    </location>
</feature>
<dbReference type="Gene3D" id="3.30.1380.10">
    <property type="match status" value="1"/>
</dbReference>
<dbReference type="OrthoDB" id="9782994at2"/>
<evidence type="ECO:0000256" key="7">
    <source>
        <dbReference type="ARBA" id="ARBA00022833"/>
    </source>
</evidence>
<comment type="similarity">
    <text evidence="10">Belongs to the peptidase M15 family.</text>
</comment>
<dbReference type="PANTHER" id="PTHR37425">
    <property type="match status" value="1"/>
</dbReference>
<comment type="pathway">
    <text evidence="2">Cell wall biogenesis; cell wall polysaccharide biosynthesis.</text>
</comment>
<dbReference type="PANTHER" id="PTHR37425:SF1">
    <property type="entry name" value="OUTER MEMBRANE PROTEIN"/>
    <property type="match status" value="1"/>
</dbReference>
<dbReference type="InterPro" id="IPR009045">
    <property type="entry name" value="Zn_M74/Hedgehog-like"/>
</dbReference>
<evidence type="ECO:0000313" key="14">
    <source>
        <dbReference type="EMBL" id="TDP85073.1"/>
    </source>
</evidence>
<feature type="chain" id="PRO_5020671016" description="Murein endopeptidase K" evidence="13">
    <location>
        <begin position="23"/>
        <end position="587"/>
    </location>
</feature>
<sequence>MVGVLAGAMATLIVATSAPASAETRTLDLYNAHTRERLTITFKKNGKYIPSALAELNHFLRDWRRNEQVKMDPRLFDTVWELYQRSGASQPIHVVCGYRSLATNEMLRTRSSGVAKHSQHTMGKAMDMFIPGVSINRLREIGVQMQHGGVGWYPTSGSPFVHIDVGNVRAWPRMTRTQLVRLFPDGKTVHLPSDGRPLAGYQQALAELKRGGSSRPISVAETSAPRKGGLLAMLFGGDEEDASEEVGAASGEGDAPARPAKPAKVAPPAKAAPPAAVVRTAPAPETPPPALAPVAPPVLMAAVPKPSPAPERPEPVAPTTLAAATPPAETPAPAEVEAVLAAAPLPTSRPDLPPLLEVAALEAPLPPPSRSEILPEPVVVADAAPVLAALPDVRPSLPTVEARTPPAAPAVAAEPANAQLALAEVAHDPSVRAGSATALGYAPASEDAGAAAAPPRPPIRMAALTPPPPAATRGLSSGQADPLAALPLAAGLDGKADPLVDAAAAPAAADLPIYDGAQSAYWGVFAQFVHPDQRRMGALFEAPTMVVVATFAPQPYGGDVKATRFTGSALPRLQVMRFSRSSDLAMR</sequence>
<evidence type="ECO:0000256" key="3">
    <source>
        <dbReference type="ARBA" id="ARBA00022670"/>
    </source>
</evidence>
<keyword evidence="7" id="KW-0862">Zinc</keyword>
<keyword evidence="15" id="KW-1185">Reference proteome</keyword>
<keyword evidence="4" id="KW-0479">Metal-binding</keyword>
<dbReference type="GO" id="GO:0006508">
    <property type="term" value="P:proteolysis"/>
    <property type="evidence" value="ECO:0007669"/>
    <property type="project" value="UniProtKB-KW"/>
</dbReference>
<keyword evidence="9" id="KW-0961">Cell wall biogenesis/degradation</keyword>
<evidence type="ECO:0000256" key="9">
    <source>
        <dbReference type="ARBA" id="ARBA00023316"/>
    </source>
</evidence>
<feature type="region of interest" description="Disordered" evidence="12">
    <location>
        <begin position="305"/>
        <end position="328"/>
    </location>
</feature>
<dbReference type="CDD" id="cd14844">
    <property type="entry name" value="Zn-DD-carboxypeptidase_like"/>
    <property type="match status" value="1"/>
</dbReference>
<feature type="compositionally biased region" description="Low complexity" evidence="12">
    <location>
        <begin position="317"/>
        <end position="328"/>
    </location>
</feature>
<evidence type="ECO:0000256" key="2">
    <source>
        <dbReference type="ARBA" id="ARBA00004776"/>
    </source>
</evidence>
<feature type="region of interest" description="Disordered" evidence="12">
    <location>
        <begin position="241"/>
        <end position="272"/>
    </location>
</feature>
<evidence type="ECO:0000313" key="15">
    <source>
        <dbReference type="Proteomes" id="UP000294547"/>
    </source>
</evidence>
<dbReference type="GO" id="GO:0008237">
    <property type="term" value="F:metallopeptidase activity"/>
    <property type="evidence" value="ECO:0007669"/>
    <property type="project" value="UniProtKB-KW"/>
</dbReference>
<keyword evidence="6" id="KW-0378">Hydrolase</keyword>
<dbReference type="GO" id="GO:0046872">
    <property type="term" value="F:metal ion binding"/>
    <property type="evidence" value="ECO:0007669"/>
    <property type="project" value="UniProtKB-KW"/>
</dbReference>
<dbReference type="EMBL" id="SNXY01000007">
    <property type="protein sequence ID" value="TDP85073.1"/>
    <property type="molecule type" value="Genomic_DNA"/>
</dbReference>
<evidence type="ECO:0000256" key="5">
    <source>
        <dbReference type="ARBA" id="ARBA00022729"/>
    </source>
</evidence>
<evidence type="ECO:0000256" key="8">
    <source>
        <dbReference type="ARBA" id="ARBA00023049"/>
    </source>
</evidence>
<evidence type="ECO:0000256" key="13">
    <source>
        <dbReference type="SAM" id="SignalP"/>
    </source>
</evidence>
<name>A0A4R6RFI7_9HYPH</name>
<organism evidence="14 15">
    <name type="scientific">Oharaeibacter diazotrophicus</name>
    <dbReference type="NCBI Taxonomy" id="1920512"/>
    <lineage>
        <taxon>Bacteria</taxon>
        <taxon>Pseudomonadati</taxon>
        <taxon>Pseudomonadota</taxon>
        <taxon>Alphaproteobacteria</taxon>
        <taxon>Hyphomicrobiales</taxon>
        <taxon>Pleomorphomonadaceae</taxon>
        <taxon>Oharaeibacter</taxon>
    </lineage>
</organism>
<dbReference type="Proteomes" id="UP000294547">
    <property type="component" value="Unassembled WGS sequence"/>
</dbReference>
<feature type="region of interest" description="Disordered" evidence="12">
    <location>
        <begin position="447"/>
        <end position="478"/>
    </location>
</feature>
<dbReference type="AlphaFoldDB" id="A0A4R6RFI7"/>
<feature type="compositionally biased region" description="Low complexity" evidence="12">
    <location>
        <begin position="256"/>
        <end position="272"/>
    </location>
</feature>
<dbReference type="GO" id="GO:0071555">
    <property type="term" value="P:cell wall organization"/>
    <property type="evidence" value="ECO:0007669"/>
    <property type="project" value="UniProtKB-KW"/>
</dbReference>
<accession>A0A4R6RFI7</accession>
<keyword evidence="8" id="KW-0482">Metalloprotease</keyword>